<reference evidence="2" key="1">
    <citation type="journal article" date="2021" name="PeerJ">
        <title>Extensive microbial diversity within the chicken gut microbiome revealed by metagenomics and culture.</title>
        <authorList>
            <person name="Gilroy R."/>
            <person name="Ravi A."/>
            <person name="Getino M."/>
            <person name="Pursley I."/>
            <person name="Horton D.L."/>
            <person name="Alikhan N.F."/>
            <person name="Baker D."/>
            <person name="Gharbi K."/>
            <person name="Hall N."/>
            <person name="Watson M."/>
            <person name="Adriaenssens E.M."/>
            <person name="Foster-Nyarko E."/>
            <person name="Jarju S."/>
            <person name="Secka A."/>
            <person name="Antonio M."/>
            <person name="Oren A."/>
            <person name="Chaudhuri R.R."/>
            <person name="La Ragione R."/>
            <person name="Hildebrand F."/>
            <person name="Pallen M.J."/>
        </authorList>
    </citation>
    <scope>NUCLEOTIDE SEQUENCE</scope>
    <source>
        <strain evidence="2">1345</strain>
    </source>
</reference>
<name>A0A9D1ZWQ3_9FIRM</name>
<keyword evidence="1" id="KW-0472">Membrane</keyword>
<evidence type="ECO:0000313" key="2">
    <source>
        <dbReference type="EMBL" id="HIY97210.1"/>
    </source>
</evidence>
<feature type="transmembrane region" description="Helical" evidence="1">
    <location>
        <begin position="110"/>
        <end position="132"/>
    </location>
</feature>
<dbReference type="Proteomes" id="UP000886750">
    <property type="component" value="Unassembled WGS sequence"/>
</dbReference>
<keyword evidence="1" id="KW-0812">Transmembrane</keyword>
<feature type="transmembrane region" description="Helical" evidence="1">
    <location>
        <begin position="86"/>
        <end position="104"/>
    </location>
</feature>
<proteinExistence type="predicted"/>
<protein>
    <submittedName>
        <fullName evidence="2">Uncharacterized protein</fullName>
    </submittedName>
</protein>
<evidence type="ECO:0000313" key="3">
    <source>
        <dbReference type="Proteomes" id="UP000886750"/>
    </source>
</evidence>
<evidence type="ECO:0000256" key="1">
    <source>
        <dbReference type="SAM" id="Phobius"/>
    </source>
</evidence>
<comment type="caution">
    <text evidence="2">The sequence shown here is derived from an EMBL/GenBank/DDBJ whole genome shotgun (WGS) entry which is preliminary data.</text>
</comment>
<organism evidence="2 3">
    <name type="scientific">Candidatus Borkfalkia excrementigallinarum</name>
    <dbReference type="NCBI Taxonomy" id="2838506"/>
    <lineage>
        <taxon>Bacteria</taxon>
        <taxon>Bacillati</taxon>
        <taxon>Bacillota</taxon>
        <taxon>Clostridia</taxon>
        <taxon>Christensenellales</taxon>
        <taxon>Christensenellaceae</taxon>
        <taxon>Candidatus Borkfalkia</taxon>
    </lineage>
</organism>
<feature type="transmembrane region" description="Helical" evidence="1">
    <location>
        <begin position="42"/>
        <end position="65"/>
    </location>
</feature>
<reference evidence="2" key="2">
    <citation type="submission" date="2021-04" db="EMBL/GenBank/DDBJ databases">
        <authorList>
            <person name="Gilroy R."/>
        </authorList>
    </citation>
    <scope>NUCLEOTIDE SEQUENCE</scope>
    <source>
        <strain evidence="2">1345</strain>
    </source>
</reference>
<gene>
    <name evidence="2" type="ORF">H9729_05925</name>
</gene>
<dbReference type="EMBL" id="DXCQ01000055">
    <property type="protein sequence ID" value="HIY97210.1"/>
    <property type="molecule type" value="Genomic_DNA"/>
</dbReference>
<accession>A0A9D1ZWQ3</accession>
<sequence>MPMDLKKKIRISKFFISLGFSVGYAAYFAYSLYYYLTYRSGLGIALLCLIALALALSIVVTAVSYRINLKGARRPRAHRFVKIAKYSVQLLCSGLALAIVLSAVRNSNAFSVIMACISIPFLLLSVCVNILAEYFERKYADGFGKRVYVPQTPTDGEGEKIDLDKAIAKAGKNDAAAPKKKDRPPH</sequence>
<dbReference type="AlphaFoldDB" id="A0A9D1ZWQ3"/>
<keyword evidence="1" id="KW-1133">Transmembrane helix</keyword>
<feature type="transmembrane region" description="Helical" evidence="1">
    <location>
        <begin position="12"/>
        <end position="36"/>
    </location>
</feature>